<proteinExistence type="predicted"/>
<dbReference type="Proteomes" id="UP000249204">
    <property type="component" value="Unassembled WGS sequence"/>
</dbReference>
<protein>
    <submittedName>
        <fullName evidence="2">N-acetyltransferase</fullName>
    </submittedName>
</protein>
<name>A0A2W6NKB5_9BACL</name>
<dbReference type="InterPro" id="IPR051531">
    <property type="entry name" value="N-acetyltransferase"/>
</dbReference>
<evidence type="ECO:0000259" key="1">
    <source>
        <dbReference type="PROSITE" id="PS51186"/>
    </source>
</evidence>
<dbReference type="AlphaFoldDB" id="A0A2W6NKB5"/>
<dbReference type="Pfam" id="PF13302">
    <property type="entry name" value="Acetyltransf_3"/>
    <property type="match status" value="1"/>
</dbReference>
<organism evidence="2 3">
    <name type="scientific">Paenibacillus silvae</name>
    <dbReference type="NCBI Taxonomy" id="1325358"/>
    <lineage>
        <taxon>Bacteria</taxon>
        <taxon>Bacillati</taxon>
        <taxon>Bacillota</taxon>
        <taxon>Bacilli</taxon>
        <taxon>Bacillales</taxon>
        <taxon>Paenibacillaceae</taxon>
        <taxon>Paenibacillus</taxon>
    </lineage>
</organism>
<dbReference type="PANTHER" id="PTHR43792">
    <property type="entry name" value="GNAT FAMILY, PUTATIVE (AFU_ORTHOLOGUE AFUA_3G00765)-RELATED-RELATED"/>
    <property type="match status" value="1"/>
</dbReference>
<dbReference type="PROSITE" id="PS51186">
    <property type="entry name" value="GNAT"/>
    <property type="match status" value="1"/>
</dbReference>
<evidence type="ECO:0000313" key="3">
    <source>
        <dbReference type="Proteomes" id="UP000249204"/>
    </source>
</evidence>
<dbReference type="EMBL" id="QKWW01000022">
    <property type="protein sequence ID" value="PZT56199.1"/>
    <property type="molecule type" value="Genomic_DNA"/>
</dbReference>
<comment type="caution">
    <text evidence="2">The sequence shown here is derived from an EMBL/GenBank/DDBJ whole genome shotgun (WGS) entry which is preliminary data.</text>
</comment>
<dbReference type="GO" id="GO:0016747">
    <property type="term" value="F:acyltransferase activity, transferring groups other than amino-acyl groups"/>
    <property type="evidence" value="ECO:0007669"/>
    <property type="project" value="InterPro"/>
</dbReference>
<keyword evidence="2" id="KW-0808">Transferase</keyword>
<evidence type="ECO:0000313" key="2">
    <source>
        <dbReference type="EMBL" id="PZT56199.1"/>
    </source>
</evidence>
<reference evidence="2 3" key="1">
    <citation type="submission" date="2018-06" db="EMBL/GenBank/DDBJ databases">
        <title>Isolation of heavy metals resistant Paenibacillus silvae NC2 from Gold-Copper mine in ZiJin, China.</title>
        <authorList>
            <person name="Xu J."/>
            <person name="Mazhar H.S."/>
            <person name="Rensing C."/>
        </authorList>
    </citation>
    <scope>NUCLEOTIDE SEQUENCE [LARGE SCALE GENOMIC DNA]</scope>
    <source>
        <strain evidence="2 3">NC2</strain>
    </source>
</reference>
<dbReference type="InterPro" id="IPR016181">
    <property type="entry name" value="Acyl_CoA_acyltransferase"/>
</dbReference>
<accession>A0A2W6NKB5</accession>
<dbReference type="InterPro" id="IPR000182">
    <property type="entry name" value="GNAT_dom"/>
</dbReference>
<gene>
    <name evidence="2" type="ORF">DN757_07760</name>
</gene>
<dbReference type="SUPFAM" id="SSF55729">
    <property type="entry name" value="Acyl-CoA N-acyltransferases (Nat)"/>
    <property type="match status" value="1"/>
</dbReference>
<dbReference type="Gene3D" id="3.40.630.30">
    <property type="match status" value="1"/>
</dbReference>
<feature type="domain" description="N-acetyltransferase" evidence="1">
    <location>
        <begin position="38"/>
        <end position="192"/>
    </location>
</feature>
<sequence length="194" mass="22894">MLFSVNNQTQFSWKTLYPCLLNIVKEEIRLETNRCNIIKLHKNDYHDVKMIYMNEKVRTYLGGSIPEEHTLNKFSDTLERSRTGSYYWVVRLKSNNDCIGLISLDKHVDGQHFEVSYEFLPDWWGQGYAKEVITRMLDYIFNELHLTKVIAETQTVNHSSCRLLENVGMKLEQTITRYGAEQAIYGMEKPRRDT</sequence>
<dbReference type="PANTHER" id="PTHR43792:SF1">
    <property type="entry name" value="N-ACETYLTRANSFERASE DOMAIN-CONTAINING PROTEIN"/>
    <property type="match status" value="1"/>
</dbReference>